<name>A0A1G4MCH2_LACFM</name>
<dbReference type="AlphaFoldDB" id="A0A1G4MCH2"/>
<dbReference type="GO" id="GO:0000329">
    <property type="term" value="C:fungal-type vacuole membrane"/>
    <property type="evidence" value="ECO:0007669"/>
    <property type="project" value="TreeGrafter"/>
</dbReference>
<reference evidence="4" key="1">
    <citation type="submission" date="2016-03" db="EMBL/GenBank/DDBJ databases">
        <authorList>
            <person name="Devillers H."/>
        </authorList>
    </citation>
    <scope>NUCLEOTIDE SEQUENCE [LARGE SCALE GENOMIC DNA]</scope>
</reference>
<protein>
    <submittedName>
        <fullName evidence="3">LAFE_0E02498g1_1</fullName>
    </submittedName>
</protein>
<dbReference type="InterPro" id="IPR032914">
    <property type="entry name" value="Vam6/VPS39/TRAP1"/>
</dbReference>
<dbReference type="InterPro" id="IPR001180">
    <property type="entry name" value="CNH_dom"/>
</dbReference>
<feature type="compositionally biased region" description="Acidic residues" evidence="1">
    <location>
        <begin position="36"/>
        <end position="46"/>
    </location>
</feature>
<accession>A0A1G4MCH2</accession>
<feature type="compositionally biased region" description="Basic and acidic residues" evidence="1">
    <location>
        <begin position="1"/>
        <end position="16"/>
    </location>
</feature>
<dbReference type="Proteomes" id="UP000190831">
    <property type="component" value="Chromosome E"/>
</dbReference>
<dbReference type="OrthoDB" id="5325112at2759"/>
<dbReference type="PROSITE" id="PS50219">
    <property type="entry name" value="CNH"/>
    <property type="match status" value="1"/>
</dbReference>
<feature type="domain" description="CNH" evidence="2">
    <location>
        <begin position="67"/>
        <end position="340"/>
    </location>
</feature>
<keyword evidence="4" id="KW-1185">Reference proteome</keyword>
<feature type="region of interest" description="Disordered" evidence="1">
    <location>
        <begin position="1"/>
        <end position="50"/>
    </location>
</feature>
<evidence type="ECO:0000256" key="1">
    <source>
        <dbReference type="SAM" id="MobiDB-lite"/>
    </source>
</evidence>
<dbReference type="PANTHER" id="PTHR12894">
    <property type="entry name" value="CNH DOMAIN CONTAINING"/>
    <property type="match status" value="1"/>
</dbReference>
<evidence type="ECO:0000259" key="2">
    <source>
        <dbReference type="PROSITE" id="PS50219"/>
    </source>
</evidence>
<dbReference type="EMBL" id="LT598488">
    <property type="protein sequence ID" value="SCW01566.1"/>
    <property type="molecule type" value="Genomic_DNA"/>
</dbReference>
<dbReference type="PANTHER" id="PTHR12894:SF28">
    <property type="entry name" value="VACUOLAR PROTEIN SORTING-ASSOCIATED PROTEIN 3"/>
    <property type="match status" value="1"/>
</dbReference>
<dbReference type="OMA" id="EFAPVPN"/>
<gene>
    <name evidence="3" type="ORF">LAFE_0E02498G</name>
</gene>
<proteinExistence type="predicted"/>
<dbReference type="GO" id="GO:0034058">
    <property type="term" value="P:endosomal vesicle fusion"/>
    <property type="evidence" value="ECO:0007669"/>
    <property type="project" value="TreeGrafter"/>
</dbReference>
<organism evidence="3 4">
    <name type="scientific">Lachancea fermentati</name>
    <name type="common">Zygosaccharomyces fermentati</name>
    <dbReference type="NCBI Taxonomy" id="4955"/>
    <lineage>
        <taxon>Eukaryota</taxon>
        <taxon>Fungi</taxon>
        <taxon>Dikarya</taxon>
        <taxon>Ascomycota</taxon>
        <taxon>Saccharomycotina</taxon>
        <taxon>Saccharomycetes</taxon>
        <taxon>Saccharomycetales</taxon>
        <taxon>Saccharomycetaceae</taxon>
        <taxon>Lachancea</taxon>
    </lineage>
</organism>
<evidence type="ECO:0000313" key="4">
    <source>
        <dbReference type="Proteomes" id="UP000190831"/>
    </source>
</evidence>
<dbReference type="GO" id="GO:0006914">
    <property type="term" value="P:autophagy"/>
    <property type="evidence" value="ECO:0007669"/>
    <property type="project" value="TreeGrafter"/>
</dbReference>
<sequence>MSDHGEEADKEAKDADPVIDDSNVESVRGDHQQEEQLAEQQEEEDDQIHITDGPFTIRPLIHLVPKEFEYTSFDAFENNLYLGTSTGDMLHYFEMEQNNYMLVSQTKFEVDVDKRIDKMIVLPQIERCLVLSDGFLQLFLLPEFAPVPNVDRLEGINDFNVIKFSDKSKRYRIHVFSDDGVKLMSVNSNDLTIMKTYPCKPVVKACNHNRVVMAAKGNNYEIIDLKSGNEIPLFRISEMSTDLPPVISSFSPNEFLVTCGSSREENAMALVVNHDGDITQGTIVLDKYPDDVLVQLPFVIVNYGTLGLHVYKMEMNTEPTIVQKIFCKNKSKICIAKTTNTFSSSSSDDKSATIEKLRLVPLLTGNYEFRLEQERVYVDKIFKQTTSLAVYGTSGIFLLNSHPFILEFNDFSESMIDKIEEHIVKGHGHEKHSPYQELEITYLKTMYLLLLTFHSASINKDIAKSWCDYAIDVDMRLFLYLCDFTIYGDVWIPNGLLKFVQESRKLKLKNMFQHFTEIVAFMRLQLKTRYAGKLKDSNNILKSFDMVLFKNNMRNNIEIDVNDYEISSLPEIVAVLQKKPSENYRTLLQILKKLGRFEDCVQLLRDQKQFRELSEFLLKNVEILTEDSTYKEQDLVRDIVTLFNDATESNDEEPILNNVLSLMKKVPIPLKELIEKIKSSSTKVLMLEKLGTIGSAEKEFLLDYYVAQLQKTMDDNGLWELLTKFTTTYSQNIDYNKPNIKTYLEVKIRNNSHFTSFVSISDKIDSIAKEGEKEKNLEEIYAKIKKIDVSHILSLLLFDQREVHHFFGDNLLNILMALNDFEGIENLVDKDNLQKVMNHYLELTADMNSPVLVQNLLKQKIGIVTDYKQLIKIIEMIPPHYSFATLFDTLFPVIRKIDGRRKDQEIKKALLRQQINLNNRIIKDISAE</sequence>
<evidence type="ECO:0000313" key="3">
    <source>
        <dbReference type="EMBL" id="SCW01566.1"/>
    </source>
</evidence>
<dbReference type="STRING" id="4955.A0A1G4MCH2"/>